<proteinExistence type="predicted"/>
<gene>
    <name evidence="1" type="ORF">IQ260_30440</name>
</gene>
<dbReference type="Proteomes" id="UP000615026">
    <property type="component" value="Unassembled WGS sequence"/>
</dbReference>
<comment type="caution">
    <text evidence="1">The sequence shown here is derived from an EMBL/GenBank/DDBJ whole genome shotgun (WGS) entry which is preliminary data.</text>
</comment>
<evidence type="ECO:0000313" key="1">
    <source>
        <dbReference type="EMBL" id="MBE9070960.1"/>
    </source>
</evidence>
<reference evidence="1" key="1">
    <citation type="submission" date="2020-10" db="EMBL/GenBank/DDBJ databases">
        <authorList>
            <person name="Castelo-Branco R."/>
            <person name="Eusebio N."/>
            <person name="Adriana R."/>
            <person name="Vieira A."/>
            <person name="Brugerolle De Fraissinette N."/>
            <person name="Rezende De Castro R."/>
            <person name="Schneider M.P."/>
            <person name="Vasconcelos V."/>
            <person name="Leao P.N."/>
        </authorList>
    </citation>
    <scope>NUCLEOTIDE SEQUENCE</scope>
    <source>
        <strain evidence="1">LEGE 11479</strain>
    </source>
</reference>
<name>A0A929A0R7_LEPEC</name>
<sequence length="168" mass="19239">MFELYPFEKFRDTPSVQFFDITVPDSNARDLVFHQGPATSPHSAKTGDWQFYLHPRQEDNLLALSGGRTFYLVNFNWDYPFHRVRLDQNDQILRIPPGTFHRSESDPQGSLVINQAVRQASATVHSEFRVYNSAEIPKLRSLLASGLHPMDHGFENPKEDLVQPPMAA</sequence>
<dbReference type="RefSeq" id="WP_193996776.1">
    <property type="nucleotide sequence ID" value="NZ_JADEXP010000609.1"/>
</dbReference>
<dbReference type="EMBL" id="JADEXP010000609">
    <property type="protein sequence ID" value="MBE9070960.1"/>
    <property type="molecule type" value="Genomic_DNA"/>
</dbReference>
<keyword evidence="2" id="KW-1185">Reference proteome</keyword>
<organism evidence="1 2">
    <name type="scientific">Leptolyngbya cf. ectocarpi LEGE 11479</name>
    <dbReference type="NCBI Taxonomy" id="1828722"/>
    <lineage>
        <taxon>Bacteria</taxon>
        <taxon>Bacillati</taxon>
        <taxon>Cyanobacteriota</taxon>
        <taxon>Cyanophyceae</taxon>
        <taxon>Leptolyngbyales</taxon>
        <taxon>Leptolyngbyaceae</taxon>
        <taxon>Leptolyngbya group</taxon>
        <taxon>Leptolyngbya</taxon>
    </lineage>
</organism>
<accession>A0A929A0R7</accession>
<dbReference type="AlphaFoldDB" id="A0A929A0R7"/>
<protein>
    <submittedName>
        <fullName evidence="1">Redox protein</fullName>
    </submittedName>
</protein>
<evidence type="ECO:0000313" key="2">
    <source>
        <dbReference type="Proteomes" id="UP000615026"/>
    </source>
</evidence>